<dbReference type="GO" id="GO:0141197">
    <property type="term" value="F:4-hydroxy-3-methylbut-2-enyl-diphosphate synthase activity (flavodoxin)"/>
    <property type="evidence" value="ECO:0007669"/>
    <property type="project" value="UniProtKB-EC"/>
</dbReference>
<evidence type="ECO:0000256" key="3">
    <source>
        <dbReference type="ARBA" id="ARBA00023002"/>
    </source>
</evidence>
<dbReference type="Gene3D" id="3.20.20.20">
    <property type="entry name" value="Dihydropteroate synthase-like"/>
    <property type="match status" value="1"/>
</dbReference>
<keyword evidence="3 7" id="KW-0560">Oxidoreductase</keyword>
<feature type="binding site" evidence="7">
    <location>
        <position position="267"/>
    </location>
    <ligand>
        <name>[4Fe-4S] cluster</name>
        <dbReference type="ChEBI" id="CHEBI:49883"/>
    </ligand>
</feature>
<name>A0A9D1SN58_9FIRM</name>
<evidence type="ECO:0000259" key="8">
    <source>
        <dbReference type="Pfam" id="PF04551"/>
    </source>
</evidence>
<dbReference type="InterPro" id="IPR016425">
    <property type="entry name" value="IspG_bac"/>
</dbReference>
<dbReference type="Proteomes" id="UP000824125">
    <property type="component" value="Unassembled WGS sequence"/>
</dbReference>
<evidence type="ECO:0000259" key="9">
    <source>
        <dbReference type="Pfam" id="PF26540"/>
    </source>
</evidence>
<dbReference type="GO" id="GO:0046429">
    <property type="term" value="F:4-hydroxy-3-methylbut-2-en-1-yl diphosphate synthase activity (ferredoxin)"/>
    <property type="evidence" value="ECO:0007669"/>
    <property type="project" value="UniProtKB-UniRule"/>
</dbReference>
<keyword evidence="4 7" id="KW-0408">Iron</keyword>
<comment type="caution">
    <text evidence="10">The sequence shown here is derived from an EMBL/GenBank/DDBJ whole genome shotgun (WGS) entry which is preliminary data.</text>
</comment>
<dbReference type="Pfam" id="PF26540">
    <property type="entry name" value="GcpE_C"/>
    <property type="match status" value="1"/>
</dbReference>
<dbReference type="SUPFAM" id="SSF51717">
    <property type="entry name" value="Dihydropteroate synthetase-like"/>
    <property type="match status" value="1"/>
</dbReference>
<dbReference type="PANTHER" id="PTHR30454">
    <property type="entry name" value="4-HYDROXY-3-METHYLBUT-2-EN-1-YL DIPHOSPHATE SYNTHASE"/>
    <property type="match status" value="1"/>
</dbReference>
<reference evidence="10" key="1">
    <citation type="submission" date="2020-10" db="EMBL/GenBank/DDBJ databases">
        <authorList>
            <person name="Gilroy R."/>
        </authorList>
    </citation>
    <scope>NUCLEOTIDE SEQUENCE</scope>
    <source>
        <strain evidence="10">CHK176-6737</strain>
    </source>
</reference>
<dbReference type="EC" id="1.17.7.3" evidence="7"/>
<dbReference type="AlphaFoldDB" id="A0A9D1SN58"/>
<comment type="cofactor">
    <cofactor evidence="7">
        <name>[4Fe-4S] cluster</name>
        <dbReference type="ChEBI" id="CHEBI:49883"/>
    </cofactor>
    <text evidence="7">Binds 1 [4Fe-4S] cluster.</text>
</comment>
<evidence type="ECO:0000313" key="10">
    <source>
        <dbReference type="EMBL" id="HIU68538.1"/>
    </source>
</evidence>
<dbReference type="PANTHER" id="PTHR30454:SF0">
    <property type="entry name" value="4-HYDROXY-3-METHYLBUT-2-EN-1-YL DIPHOSPHATE SYNTHASE (FERREDOXIN), CHLOROPLASTIC"/>
    <property type="match status" value="1"/>
</dbReference>
<feature type="domain" description="IspG TIM-barrel" evidence="8">
    <location>
        <begin position="7"/>
        <end position="245"/>
    </location>
</feature>
<dbReference type="InterPro" id="IPR058578">
    <property type="entry name" value="IspG_TIM"/>
</dbReference>
<feature type="binding site" evidence="7">
    <location>
        <position position="306"/>
    </location>
    <ligand>
        <name>[4Fe-4S] cluster</name>
        <dbReference type="ChEBI" id="CHEBI:49883"/>
    </ligand>
</feature>
<keyword evidence="6 7" id="KW-0414">Isoprene biosynthesis</keyword>
<dbReference type="PIRSF" id="PIRSF004640">
    <property type="entry name" value="IspG"/>
    <property type="match status" value="1"/>
</dbReference>
<dbReference type="HAMAP" id="MF_00159">
    <property type="entry name" value="IspG"/>
    <property type="match status" value="1"/>
</dbReference>
<comment type="function">
    <text evidence="7">Converts 2C-methyl-D-erythritol 2,4-cyclodiphosphate (ME-2,4cPP) into 1-hydroxy-2-methyl-2-(E)-butenyl 4-diphosphate.</text>
</comment>
<dbReference type="GO" id="GO:0005506">
    <property type="term" value="F:iron ion binding"/>
    <property type="evidence" value="ECO:0007669"/>
    <property type="project" value="InterPro"/>
</dbReference>
<evidence type="ECO:0000256" key="6">
    <source>
        <dbReference type="ARBA" id="ARBA00023229"/>
    </source>
</evidence>
<dbReference type="GO" id="GO:0016114">
    <property type="term" value="P:terpenoid biosynthetic process"/>
    <property type="evidence" value="ECO:0007669"/>
    <property type="project" value="InterPro"/>
</dbReference>
<dbReference type="Gene3D" id="3.30.413.10">
    <property type="entry name" value="Sulfite Reductase Hemoprotein, domain 1"/>
    <property type="match status" value="1"/>
</dbReference>
<evidence type="ECO:0000313" key="11">
    <source>
        <dbReference type="Proteomes" id="UP000824125"/>
    </source>
</evidence>
<dbReference type="InterPro" id="IPR045854">
    <property type="entry name" value="NO2/SO3_Rdtase_4Fe4S_sf"/>
</dbReference>
<feature type="domain" description="IspG C-terminal" evidence="9">
    <location>
        <begin position="261"/>
        <end position="348"/>
    </location>
</feature>
<evidence type="ECO:0000256" key="7">
    <source>
        <dbReference type="HAMAP-Rule" id="MF_00159"/>
    </source>
</evidence>
<dbReference type="NCBIfam" id="NF001540">
    <property type="entry name" value="PRK00366.1"/>
    <property type="match status" value="1"/>
</dbReference>
<keyword evidence="5 7" id="KW-0411">Iron-sulfur</keyword>
<organism evidence="10 11">
    <name type="scientific">Candidatus Scybalenecus merdavium</name>
    <dbReference type="NCBI Taxonomy" id="2840939"/>
    <lineage>
        <taxon>Bacteria</taxon>
        <taxon>Bacillati</taxon>
        <taxon>Bacillota</taxon>
        <taxon>Clostridia</taxon>
        <taxon>Eubacteriales</taxon>
        <taxon>Oscillospiraceae</taxon>
        <taxon>Oscillospiraceae incertae sedis</taxon>
        <taxon>Candidatus Scybalenecus</taxon>
    </lineage>
</organism>
<sequence>MNRRISKTVQVGGVPLGGGHDVVVQSMLNVPSTDIAGSVAQAKALAAAGCGILRFAIPDKAALDLIEPIKEAVNIPLVADIHFDYRLALGAAERGIDKIRINPGNIGDESRVKAVADCCKSRGIPIRIGVNSGSLEKEILSKYGEPNAQALVESALYHASLLEKFDFDDIVISIKSSNVHTMIAAYELAAEKCNYPLHLGVTEAGTEHMGLIKSAIGIGSLLAHGIGDTIRVSLTADPVQEIFAAFDILKALDMKKDAPYLISCPTCGRTRIDLVGLAHQVEERLKNVHKPIKVAVMGCVVNGPGEAKEADVGIAGGDGCGIIFKKGQVLRKVPEEALLDELMKEIDKL</sequence>
<evidence type="ECO:0000256" key="5">
    <source>
        <dbReference type="ARBA" id="ARBA00023014"/>
    </source>
</evidence>
<dbReference type="GO" id="GO:0051539">
    <property type="term" value="F:4 iron, 4 sulfur cluster binding"/>
    <property type="evidence" value="ECO:0007669"/>
    <property type="project" value="UniProtKB-UniRule"/>
</dbReference>
<comment type="pathway">
    <text evidence="7">Isoprenoid biosynthesis; isopentenyl diphosphate biosynthesis via DXP pathway; isopentenyl diphosphate from 1-deoxy-D-xylulose 5-phosphate: step 5/6.</text>
</comment>
<reference evidence="10" key="2">
    <citation type="journal article" date="2021" name="PeerJ">
        <title>Extensive microbial diversity within the chicken gut microbiome revealed by metagenomics and culture.</title>
        <authorList>
            <person name="Gilroy R."/>
            <person name="Ravi A."/>
            <person name="Getino M."/>
            <person name="Pursley I."/>
            <person name="Horton D.L."/>
            <person name="Alikhan N.F."/>
            <person name="Baker D."/>
            <person name="Gharbi K."/>
            <person name="Hall N."/>
            <person name="Watson M."/>
            <person name="Adriaenssens E.M."/>
            <person name="Foster-Nyarko E."/>
            <person name="Jarju S."/>
            <person name="Secka A."/>
            <person name="Antonio M."/>
            <person name="Oren A."/>
            <person name="Chaudhuri R.R."/>
            <person name="La Ragione R."/>
            <person name="Hildebrand F."/>
            <person name="Pallen M.J."/>
        </authorList>
    </citation>
    <scope>NUCLEOTIDE SEQUENCE</scope>
    <source>
        <strain evidence="10">CHK176-6737</strain>
    </source>
</reference>
<keyword evidence="2 7" id="KW-0479">Metal-binding</keyword>
<comment type="similarity">
    <text evidence="7">Belongs to the IspG family.</text>
</comment>
<dbReference type="InterPro" id="IPR011005">
    <property type="entry name" value="Dihydropteroate_synth-like_sf"/>
</dbReference>
<evidence type="ECO:0000256" key="1">
    <source>
        <dbReference type="ARBA" id="ARBA00022485"/>
    </source>
</evidence>
<dbReference type="NCBIfam" id="TIGR00612">
    <property type="entry name" value="ispG_gcpE"/>
    <property type="match status" value="1"/>
</dbReference>
<accession>A0A9D1SN58</accession>
<feature type="binding site" evidence="7">
    <location>
        <position position="299"/>
    </location>
    <ligand>
        <name>[4Fe-4S] cluster</name>
        <dbReference type="ChEBI" id="CHEBI:49883"/>
    </ligand>
</feature>
<dbReference type="FunFam" id="3.20.20.20:FF:000001">
    <property type="entry name" value="4-hydroxy-3-methylbut-2-en-1-yl diphosphate synthase (flavodoxin)"/>
    <property type="match status" value="1"/>
</dbReference>
<gene>
    <name evidence="7 10" type="primary">ispG</name>
    <name evidence="10" type="synonym">gcpE</name>
    <name evidence="10" type="ORF">IAD23_01095</name>
</gene>
<feature type="binding site" evidence="7">
    <location>
        <position position="264"/>
    </location>
    <ligand>
        <name>[4Fe-4S] cluster</name>
        <dbReference type="ChEBI" id="CHEBI:49883"/>
    </ligand>
</feature>
<dbReference type="EMBL" id="DVNM01000005">
    <property type="protein sequence ID" value="HIU68538.1"/>
    <property type="molecule type" value="Genomic_DNA"/>
</dbReference>
<dbReference type="FunFam" id="3.30.413.10:FF:000005">
    <property type="entry name" value="4-hydroxy-3-methylbut-2-en-1-yl diphosphate synthase (flavodoxin)"/>
    <property type="match status" value="1"/>
</dbReference>
<dbReference type="SUPFAM" id="SSF56014">
    <property type="entry name" value="Nitrite and sulphite reductase 4Fe-4S domain-like"/>
    <property type="match status" value="1"/>
</dbReference>
<keyword evidence="1 7" id="KW-0004">4Fe-4S</keyword>
<dbReference type="GO" id="GO:0019288">
    <property type="term" value="P:isopentenyl diphosphate biosynthetic process, methylerythritol 4-phosphate pathway"/>
    <property type="evidence" value="ECO:0007669"/>
    <property type="project" value="UniProtKB-UniRule"/>
</dbReference>
<comment type="catalytic activity">
    <reaction evidence="7">
        <text>(2E)-4-hydroxy-3-methylbut-2-enyl diphosphate + oxidized [flavodoxin] + H2O + 2 H(+) = 2-C-methyl-D-erythritol 2,4-cyclic diphosphate + reduced [flavodoxin]</text>
        <dbReference type="Rhea" id="RHEA:43604"/>
        <dbReference type="Rhea" id="RHEA-COMP:10622"/>
        <dbReference type="Rhea" id="RHEA-COMP:10623"/>
        <dbReference type="ChEBI" id="CHEBI:15377"/>
        <dbReference type="ChEBI" id="CHEBI:15378"/>
        <dbReference type="ChEBI" id="CHEBI:57618"/>
        <dbReference type="ChEBI" id="CHEBI:58210"/>
        <dbReference type="ChEBI" id="CHEBI:58483"/>
        <dbReference type="ChEBI" id="CHEBI:128753"/>
        <dbReference type="EC" id="1.17.7.3"/>
    </reaction>
</comment>
<proteinExistence type="inferred from homology"/>
<protein>
    <recommendedName>
        <fullName evidence="7">4-hydroxy-3-methylbut-2-en-1-yl diphosphate synthase (flavodoxin)</fullName>
        <ecNumber evidence="7">1.17.7.3</ecNumber>
    </recommendedName>
    <alternativeName>
        <fullName evidence="7">1-hydroxy-2-methyl-2-(E)-butenyl 4-diphosphate synthase</fullName>
    </alternativeName>
</protein>
<dbReference type="InterPro" id="IPR004588">
    <property type="entry name" value="IspG_bac-typ"/>
</dbReference>
<evidence type="ECO:0000256" key="4">
    <source>
        <dbReference type="ARBA" id="ARBA00023004"/>
    </source>
</evidence>
<dbReference type="InterPro" id="IPR058579">
    <property type="entry name" value="IspG_C"/>
</dbReference>
<dbReference type="Pfam" id="PF04551">
    <property type="entry name" value="GcpE"/>
    <property type="match status" value="1"/>
</dbReference>
<evidence type="ECO:0000256" key="2">
    <source>
        <dbReference type="ARBA" id="ARBA00022723"/>
    </source>
</evidence>